<proteinExistence type="predicted"/>
<evidence type="ECO:0000313" key="2">
    <source>
        <dbReference type="Proteomes" id="UP000299102"/>
    </source>
</evidence>
<keyword evidence="2" id="KW-1185">Reference proteome</keyword>
<dbReference type="AlphaFoldDB" id="A0A4C1YVM6"/>
<dbReference type="Proteomes" id="UP000299102">
    <property type="component" value="Unassembled WGS sequence"/>
</dbReference>
<evidence type="ECO:0000313" key="1">
    <source>
        <dbReference type="EMBL" id="GBP78447.1"/>
    </source>
</evidence>
<comment type="caution">
    <text evidence="1">The sequence shown here is derived from an EMBL/GenBank/DDBJ whole genome shotgun (WGS) entry which is preliminary data.</text>
</comment>
<name>A0A4C1YVM6_EUMVA</name>
<reference evidence="1 2" key="1">
    <citation type="journal article" date="2019" name="Commun. Biol.">
        <title>The bagworm genome reveals a unique fibroin gene that provides high tensile strength.</title>
        <authorList>
            <person name="Kono N."/>
            <person name="Nakamura H."/>
            <person name="Ohtoshi R."/>
            <person name="Tomita M."/>
            <person name="Numata K."/>
            <person name="Arakawa K."/>
        </authorList>
    </citation>
    <scope>NUCLEOTIDE SEQUENCE [LARGE SCALE GENOMIC DNA]</scope>
</reference>
<dbReference type="OrthoDB" id="10022108at2759"/>
<accession>A0A4C1YVM6</accession>
<sequence>MLIRRSGCEITNPTTESHVDSLLKGQNHTGEHVLQIIREAIDTKSGAKVERVRKARNQKVILKCSTKEDMEAIQNKMRSRKEIKVEAAKRRTLLIIKGNGLPQGRGHY</sequence>
<organism evidence="1 2">
    <name type="scientific">Eumeta variegata</name>
    <name type="common">Bagworm moth</name>
    <name type="synonym">Eumeta japonica</name>
    <dbReference type="NCBI Taxonomy" id="151549"/>
    <lineage>
        <taxon>Eukaryota</taxon>
        <taxon>Metazoa</taxon>
        <taxon>Ecdysozoa</taxon>
        <taxon>Arthropoda</taxon>
        <taxon>Hexapoda</taxon>
        <taxon>Insecta</taxon>
        <taxon>Pterygota</taxon>
        <taxon>Neoptera</taxon>
        <taxon>Endopterygota</taxon>
        <taxon>Lepidoptera</taxon>
        <taxon>Glossata</taxon>
        <taxon>Ditrysia</taxon>
        <taxon>Tineoidea</taxon>
        <taxon>Psychidae</taxon>
        <taxon>Oiketicinae</taxon>
        <taxon>Eumeta</taxon>
    </lineage>
</organism>
<protein>
    <submittedName>
        <fullName evidence="1">Uncharacterized protein</fullName>
    </submittedName>
</protein>
<gene>
    <name evidence="1" type="ORF">EVAR_52252_1</name>
</gene>
<dbReference type="EMBL" id="BGZK01001370">
    <property type="protein sequence ID" value="GBP78447.1"/>
    <property type="molecule type" value="Genomic_DNA"/>
</dbReference>